<dbReference type="STRING" id="305900.GV64_08870"/>
<dbReference type="Proteomes" id="UP000027997">
    <property type="component" value="Unassembled WGS sequence"/>
</dbReference>
<feature type="domain" description="GGDEF" evidence="6">
    <location>
        <begin position="284"/>
        <end position="417"/>
    </location>
</feature>
<feature type="region of interest" description="Disordered" evidence="3">
    <location>
        <begin position="681"/>
        <end position="702"/>
    </location>
</feature>
<dbReference type="PROSITE" id="PS50887">
    <property type="entry name" value="GGDEF"/>
    <property type="match status" value="1"/>
</dbReference>
<dbReference type="GO" id="GO:0071111">
    <property type="term" value="F:cyclic-guanylate-specific phosphodiesterase activity"/>
    <property type="evidence" value="ECO:0007669"/>
    <property type="project" value="UniProtKB-EC"/>
</dbReference>
<keyword evidence="2" id="KW-0973">c-di-GMP</keyword>
<accession>A0A081K9L9</accession>
<dbReference type="Pfam" id="PF00563">
    <property type="entry name" value="EAL"/>
    <property type="match status" value="1"/>
</dbReference>
<dbReference type="InterPro" id="IPR050706">
    <property type="entry name" value="Cyclic-di-GMP_PDE-like"/>
</dbReference>
<evidence type="ECO:0000256" key="3">
    <source>
        <dbReference type="SAM" id="MobiDB-lite"/>
    </source>
</evidence>
<dbReference type="CDD" id="cd01949">
    <property type="entry name" value="GGDEF"/>
    <property type="match status" value="1"/>
</dbReference>
<protein>
    <recommendedName>
        <fullName evidence="1">cyclic-guanylate-specific phosphodiesterase</fullName>
        <ecNumber evidence="1">3.1.4.52</ecNumber>
    </recommendedName>
</protein>
<dbReference type="InterPro" id="IPR001633">
    <property type="entry name" value="EAL_dom"/>
</dbReference>
<comment type="caution">
    <text evidence="7">The sequence shown here is derived from an EMBL/GenBank/DDBJ whole genome shotgun (WGS) entry which is preliminary data.</text>
</comment>
<dbReference type="SUPFAM" id="SSF55073">
    <property type="entry name" value="Nucleotide cyclase"/>
    <property type="match status" value="1"/>
</dbReference>
<gene>
    <name evidence="7" type="ORF">GV64_08870</name>
</gene>
<dbReference type="CDD" id="cd01948">
    <property type="entry name" value="EAL"/>
    <property type="match status" value="1"/>
</dbReference>
<dbReference type="RefSeq" id="WP_020580531.1">
    <property type="nucleotide sequence ID" value="NZ_JOJP01000001.1"/>
</dbReference>
<name>A0A081K9L9_9GAMM</name>
<dbReference type="SMART" id="SM00267">
    <property type="entry name" value="GGDEF"/>
    <property type="match status" value="1"/>
</dbReference>
<dbReference type="SMART" id="SM00052">
    <property type="entry name" value="EAL"/>
    <property type="match status" value="1"/>
</dbReference>
<dbReference type="AlphaFoldDB" id="A0A081K9L9"/>
<evidence type="ECO:0000259" key="6">
    <source>
        <dbReference type="PROSITE" id="PS50887"/>
    </source>
</evidence>
<dbReference type="InterPro" id="IPR029787">
    <property type="entry name" value="Nucleotide_cyclase"/>
</dbReference>
<dbReference type="PROSITE" id="PS50883">
    <property type="entry name" value="EAL"/>
    <property type="match status" value="1"/>
</dbReference>
<evidence type="ECO:0000313" key="8">
    <source>
        <dbReference type="Proteomes" id="UP000027997"/>
    </source>
</evidence>
<evidence type="ECO:0000256" key="1">
    <source>
        <dbReference type="ARBA" id="ARBA00012282"/>
    </source>
</evidence>
<keyword evidence="4" id="KW-1133">Transmembrane helix</keyword>
<feature type="domain" description="EAL" evidence="5">
    <location>
        <begin position="426"/>
        <end position="680"/>
    </location>
</feature>
<dbReference type="Gene3D" id="3.20.20.450">
    <property type="entry name" value="EAL domain"/>
    <property type="match status" value="1"/>
</dbReference>
<dbReference type="EMBL" id="JOJP01000001">
    <property type="protein sequence ID" value="KEI70845.1"/>
    <property type="molecule type" value="Genomic_DNA"/>
</dbReference>
<dbReference type="PANTHER" id="PTHR33121:SF71">
    <property type="entry name" value="OXYGEN SENSOR PROTEIN DOSP"/>
    <property type="match status" value="1"/>
</dbReference>
<feature type="transmembrane region" description="Helical" evidence="4">
    <location>
        <begin position="162"/>
        <end position="183"/>
    </location>
</feature>
<dbReference type="Pfam" id="PF00990">
    <property type="entry name" value="GGDEF"/>
    <property type="match status" value="1"/>
</dbReference>
<feature type="compositionally biased region" description="Polar residues" evidence="3">
    <location>
        <begin position="691"/>
        <end position="702"/>
    </location>
</feature>
<sequence>MDTKKGIHSKEQLSIKLLKAVLLGACILGVSLSLVQVFLDVHQSSKAIDRKAREMLAMINEPASRAAYRLDTGMGQEVLNGLLEMKSVQVAAIRLDGAPELAMVERPVFASRYRLISDYIFNPIRIYRQPLYGHKPEKEYFGELILSIDTAYEGKALIQRSVVVVFSGVIRAIAMALLLYLIYSTLLTKPLKRVIRHLSSIDPEEPGQQQLPIPKGNENNELGLWVKTANKLLTSIDYHYSLRQKAEARIMRLSQYDYLTRLPNRRTLQNQINKLIEKASSKGESIALLCLGLDDFKSLNAQVNFNAAEHILVKLSDRLRNHIGNKAYIGRLGEDQFAIIQSQIEQPYEAAELAQALIKQLDRPFEINNEQLTVSATVGITLFPDDGDDVDTLLQQAEFAMIMAKSRSRNRYQFYIATIDTEIRQRKRLEMDLHKALEHHELSLAFQPQFNYQKGKLVGIEALLRWKHPEKGLISPDMFIPMAEHSLDIIPIGDWVLENAFQQLHRWHLAGYEDLRMAVNLSAVQLQDQNIVDRIAYLLDKYQIPPETMELEVTETSIIEDLETSKIQLRKIKEIGVGLALDDFGTGYSSLSYLKQFPFDKIKIDKSFIEGLPENKENCVIVEAIVQIGKSFGLKVLAEGIETAEQENYLIEKGCQEGQGYYYGKPLPAQDFINHLSDHNALSTEPRPNLVNMNRDQGANND</sequence>
<keyword evidence="4" id="KW-0472">Membrane</keyword>
<keyword evidence="4" id="KW-0812">Transmembrane</keyword>
<dbReference type="Gene3D" id="3.30.70.270">
    <property type="match status" value="1"/>
</dbReference>
<keyword evidence="8" id="KW-1185">Reference proteome</keyword>
<dbReference type="eggNOG" id="COG5001">
    <property type="taxonomic scope" value="Bacteria"/>
</dbReference>
<dbReference type="FunFam" id="3.20.20.450:FF:000001">
    <property type="entry name" value="Cyclic di-GMP phosphodiesterase yahA"/>
    <property type="match status" value="1"/>
</dbReference>
<dbReference type="NCBIfam" id="TIGR00254">
    <property type="entry name" value="GGDEF"/>
    <property type="match status" value="1"/>
</dbReference>
<dbReference type="PANTHER" id="PTHR33121">
    <property type="entry name" value="CYCLIC DI-GMP PHOSPHODIESTERASE PDEF"/>
    <property type="match status" value="1"/>
</dbReference>
<dbReference type="InterPro" id="IPR000160">
    <property type="entry name" value="GGDEF_dom"/>
</dbReference>
<reference evidence="7 8" key="1">
    <citation type="submission" date="2014-06" db="EMBL/GenBank/DDBJ databases">
        <title>Whole Genome Sequences of Three Symbiotic Endozoicomonas Bacteria.</title>
        <authorList>
            <person name="Neave M.J."/>
            <person name="Apprill A."/>
            <person name="Voolstra C.R."/>
        </authorList>
    </citation>
    <scope>NUCLEOTIDE SEQUENCE [LARGE SCALE GENOMIC DNA]</scope>
    <source>
        <strain evidence="7 8">DSM 22380</strain>
    </source>
</reference>
<dbReference type="InterPro" id="IPR035919">
    <property type="entry name" value="EAL_sf"/>
</dbReference>
<dbReference type="EC" id="3.1.4.52" evidence="1"/>
<dbReference type="InterPro" id="IPR043128">
    <property type="entry name" value="Rev_trsase/Diguanyl_cyclase"/>
</dbReference>
<proteinExistence type="predicted"/>
<feature type="transmembrane region" description="Helical" evidence="4">
    <location>
        <begin position="20"/>
        <end position="41"/>
    </location>
</feature>
<evidence type="ECO:0000259" key="5">
    <source>
        <dbReference type="PROSITE" id="PS50883"/>
    </source>
</evidence>
<evidence type="ECO:0000256" key="4">
    <source>
        <dbReference type="SAM" id="Phobius"/>
    </source>
</evidence>
<organism evidence="7 8">
    <name type="scientific">Endozoicomonas elysicola</name>
    <dbReference type="NCBI Taxonomy" id="305900"/>
    <lineage>
        <taxon>Bacteria</taxon>
        <taxon>Pseudomonadati</taxon>
        <taxon>Pseudomonadota</taxon>
        <taxon>Gammaproteobacteria</taxon>
        <taxon>Oceanospirillales</taxon>
        <taxon>Endozoicomonadaceae</taxon>
        <taxon>Endozoicomonas</taxon>
    </lineage>
</organism>
<evidence type="ECO:0000313" key="7">
    <source>
        <dbReference type="EMBL" id="KEI70845.1"/>
    </source>
</evidence>
<evidence type="ECO:0000256" key="2">
    <source>
        <dbReference type="ARBA" id="ARBA00022636"/>
    </source>
</evidence>
<dbReference type="SUPFAM" id="SSF141868">
    <property type="entry name" value="EAL domain-like"/>
    <property type="match status" value="1"/>
</dbReference>